<dbReference type="EMBL" id="MLFT02000002">
    <property type="protein sequence ID" value="PHT56133.1"/>
    <property type="molecule type" value="Genomic_DNA"/>
</dbReference>
<dbReference type="PANTHER" id="PTHR31900">
    <property type="entry name" value="F-BOX/RNI SUPERFAMILY PROTEIN-RELATED"/>
    <property type="match status" value="1"/>
</dbReference>
<gene>
    <name evidence="2" type="ORF">CQW23_04619</name>
</gene>
<accession>A0A2G2XF60</accession>
<keyword evidence="3" id="KW-1185">Reference proteome</keyword>
<dbReference type="CDD" id="cd09272">
    <property type="entry name" value="RNase_HI_RT_Ty1"/>
    <property type="match status" value="1"/>
</dbReference>
<dbReference type="SUPFAM" id="SSF52047">
    <property type="entry name" value="RNI-like"/>
    <property type="match status" value="1"/>
</dbReference>
<sequence>MPKYKKVSEKLCGEAGRLLISWKSNKQQTVSRSSAEAEYRSMTAAVAEATWITSFLHELNMQAPLSFIMSHSDSSDSSQSKSENVETAYVDQCYGDKRRKMDNKPDRLSALPDHLLLHILSSFEMKDVIRTGVLSKRWRLLWTSAHNLSFTHSPESNRDVTEFIKSVDDTLILSKPSKLNKFSVEFFYIDDQFVDHVNRWMTFVTIKSVEVLDLNLMGGFDEGYSLPQLMYSNVCLRKLKLSNCNLVPKEGINWPALRVLSMWYAKLSLEVVDAICSGCTEDEDSDDGDDEYKELTIWARNVTSLEINGCFHKKILVLQNVQALVDAKLYYLEFRTNQKMLSDLLASLGHVEKLSIGQQCLEKEQPSVVWGEVLASQNSHVQKMHVAKMKMLRWMRGGVIELNEVIQDKVEMTLVVDKIRETRLKWYAHMMRRGIDGLVIKENDFGFNEDPNDLTEENYWISRPCWGRRLKTLRIYGTWIYESCYFEQIMPFLEAVLKNGIVLEKIILTPFKYGISIYPMQHARVTQKLLSFPRSSEDAVIVFSASY</sequence>
<organism evidence="2 3">
    <name type="scientific">Capsicum baccatum</name>
    <name type="common">Peruvian pepper</name>
    <dbReference type="NCBI Taxonomy" id="33114"/>
    <lineage>
        <taxon>Eukaryota</taxon>
        <taxon>Viridiplantae</taxon>
        <taxon>Streptophyta</taxon>
        <taxon>Embryophyta</taxon>
        <taxon>Tracheophyta</taxon>
        <taxon>Spermatophyta</taxon>
        <taxon>Magnoliopsida</taxon>
        <taxon>eudicotyledons</taxon>
        <taxon>Gunneridae</taxon>
        <taxon>Pentapetalae</taxon>
        <taxon>asterids</taxon>
        <taxon>lamiids</taxon>
        <taxon>Solanales</taxon>
        <taxon>Solanaceae</taxon>
        <taxon>Solanoideae</taxon>
        <taxon>Capsiceae</taxon>
        <taxon>Capsicum</taxon>
    </lineage>
</organism>
<comment type="caution">
    <text evidence="2">The sequence shown here is derived from an EMBL/GenBank/DDBJ whole genome shotgun (WGS) entry which is preliminary data.</text>
</comment>
<dbReference type="Gene3D" id="3.80.10.10">
    <property type="entry name" value="Ribonuclease Inhibitor"/>
    <property type="match status" value="1"/>
</dbReference>
<dbReference type="Pfam" id="PF00646">
    <property type="entry name" value="F-box"/>
    <property type="match status" value="1"/>
</dbReference>
<protein>
    <recommendedName>
        <fullName evidence="1">F-box domain-containing protein</fullName>
    </recommendedName>
</protein>
<evidence type="ECO:0000259" key="1">
    <source>
        <dbReference type="PROSITE" id="PS50181"/>
    </source>
</evidence>
<dbReference type="PANTHER" id="PTHR31900:SF32">
    <property type="entry name" value="F-BOX_RNI_FBD-LIKE DOMAIN PROTEIN"/>
    <property type="match status" value="1"/>
</dbReference>
<name>A0A2G2XF60_CAPBA</name>
<dbReference type="SUPFAM" id="SSF81383">
    <property type="entry name" value="F-box domain"/>
    <property type="match status" value="1"/>
</dbReference>
<feature type="domain" description="F-box" evidence="1">
    <location>
        <begin position="105"/>
        <end position="153"/>
    </location>
</feature>
<reference evidence="3" key="2">
    <citation type="journal article" date="2017" name="J. Anim. Genet.">
        <title>Multiple reference genome sequences of hot pepper reveal the massive evolution of plant disease resistance genes by retroduplication.</title>
        <authorList>
            <person name="Kim S."/>
            <person name="Park J."/>
            <person name="Yeom S.-I."/>
            <person name="Kim Y.-M."/>
            <person name="Seo E."/>
            <person name="Kim K.-T."/>
            <person name="Kim M.-S."/>
            <person name="Lee J.M."/>
            <person name="Cheong K."/>
            <person name="Shin H.-S."/>
            <person name="Kim S.-B."/>
            <person name="Han K."/>
            <person name="Lee J."/>
            <person name="Park M."/>
            <person name="Lee H.-A."/>
            <person name="Lee H.-Y."/>
            <person name="Lee Y."/>
            <person name="Oh S."/>
            <person name="Lee J.H."/>
            <person name="Choi E."/>
            <person name="Choi E."/>
            <person name="Lee S.E."/>
            <person name="Jeon J."/>
            <person name="Kim H."/>
            <person name="Choi G."/>
            <person name="Song H."/>
            <person name="Lee J."/>
            <person name="Lee S.-C."/>
            <person name="Kwon J.-K."/>
            <person name="Lee H.-Y."/>
            <person name="Koo N."/>
            <person name="Hong Y."/>
            <person name="Kim R.W."/>
            <person name="Kang W.-H."/>
            <person name="Huh J.H."/>
            <person name="Kang B.-C."/>
            <person name="Yang T.-J."/>
            <person name="Lee Y.-H."/>
            <person name="Bennetzen J.L."/>
            <person name="Choi D."/>
        </authorList>
    </citation>
    <scope>NUCLEOTIDE SEQUENCE [LARGE SCALE GENOMIC DNA]</scope>
    <source>
        <strain evidence="3">cv. PBC81</strain>
    </source>
</reference>
<dbReference type="InterPro" id="IPR050232">
    <property type="entry name" value="FBL13/AtMIF1-like"/>
</dbReference>
<dbReference type="Proteomes" id="UP000224567">
    <property type="component" value="Unassembled WGS sequence"/>
</dbReference>
<dbReference type="InterPro" id="IPR053781">
    <property type="entry name" value="F-box_AtFBL13-like"/>
</dbReference>
<dbReference type="PROSITE" id="PS50181">
    <property type="entry name" value="FBOX"/>
    <property type="match status" value="1"/>
</dbReference>
<evidence type="ECO:0000313" key="3">
    <source>
        <dbReference type="Proteomes" id="UP000224567"/>
    </source>
</evidence>
<dbReference type="InterPro" id="IPR036047">
    <property type="entry name" value="F-box-like_dom_sf"/>
</dbReference>
<dbReference type="CDD" id="cd22160">
    <property type="entry name" value="F-box_AtFBL13-like"/>
    <property type="match status" value="1"/>
</dbReference>
<dbReference type="InterPro" id="IPR032675">
    <property type="entry name" value="LRR_dom_sf"/>
</dbReference>
<proteinExistence type="predicted"/>
<dbReference type="OrthoDB" id="1939276at2759"/>
<dbReference type="AlphaFoldDB" id="A0A2G2XF60"/>
<evidence type="ECO:0000313" key="2">
    <source>
        <dbReference type="EMBL" id="PHT56133.1"/>
    </source>
</evidence>
<dbReference type="Gene3D" id="1.20.1280.50">
    <property type="match status" value="1"/>
</dbReference>
<reference evidence="2 3" key="1">
    <citation type="journal article" date="2017" name="Genome Biol.">
        <title>New reference genome sequences of hot pepper reveal the massive evolution of plant disease-resistance genes by retroduplication.</title>
        <authorList>
            <person name="Kim S."/>
            <person name="Park J."/>
            <person name="Yeom S.I."/>
            <person name="Kim Y.M."/>
            <person name="Seo E."/>
            <person name="Kim K.T."/>
            <person name="Kim M.S."/>
            <person name="Lee J.M."/>
            <person name="Cheong K."/>
            <person name="Shin H.S."/>
            <person name="Kim S.B."/>
            <person name="Han K."/>
            <person name="Lee J."/>
            <person name="Park M."/>
            <person name="Lee H.A."/>
            <person name="Lee H.Y."/>
            <person name="Lee Y."/>
            <person name="Oh S."/>
            <person name="Lee J.H."/>
            <person name="Choi E."/>
            <person name="Choi E."/>
            <person name="Lee S.E."/>
            <person name="Jeon J."/>
            <person name="Kim H."/>
            <person name="Choi G."/>
            <person name="Song H."/>
            <person name="Lee J."/>
            <person name="Lee S.C."/>
            <person name="Kwon J.K."/>
            <person name="Lee H.Y."/>
            <person name="Koo N."/>
            <person name="Hong Y."/>
            <person name="Kim R.W."/>
            <person name="Kang W.H."/>
            <person name="Huh J.H."/>
            <person name="Kang B.C."/>
            <person name="Yang T.J."/>
            <person name="Lee Y.H."/>
            <person name="Bennetzen J.L."/>
            <person name="Choi D."/>
        </authorList>
    </citation>
    <scope>NUCLEOTIDE SEQUENCE [LARGE SCALE GENOMIC DNA]</scope>
    <source>
        <strain evidence="3">cv. PBC81</strain>
    </source>
</reference>
<dbReference type="InterPro" id="IPR001810">
    <property type="entry name" value="F-box_dom"/>
</dbReference>